<evidence type="ECO:0000313" key="3">
    <source>
        <dbReference type="Proteomes" id="UP001516400"/>
    </source>
</evidence>
<proteinExistence type="predicted"/>
<keyword evidence="1" id="KW-0472">Membrane</keyword>
<dbReference type="EMBL" id="JABFTP020000124">
    <property type="protein sequence ID" value="KAL3279787.1"/>
    <property type="molecule type" value="Genomic_DNA"/>
</dbReference>
<organism evidence="2 3">
    <name type="scientific">Cryptolaemus montrouzieri</name>
    <dbReference type="NCBI Taxonomy" id="559131"/>
    <lineage>
        <taxon>Eukaryota</taxon>
        <taxon>Metazoa</taxon>
        <taxon>Ecdysozoa</taxon>
        <taxon>Arthropoda</taxon>
        <taxon>Hexapoda</taxon>
        <taxon>Insecta</taxon>
        <taxon>Pterygota</taxon>
        <taxon>Neoptera</taxon>
        <taxon>Endopterygota</taxon>
        <taxon>Coleoptera</taxon>
        <taxon>Polyphaga</taxon>
        <taxon>Cucujiformia</taxon>
        <taxon>Coccinelloidea</taxon>
        <taxon>Coccinellidae</taxon>
        <taxon>Scymninae</taxon>
        <taxon>Scymnini</taxon>
        <taxon>Cryptolaemus</taxon>
    </lineage>
</organism>
<keyword evidence="1" id="KW-1133">Transmembrane helix</keyword>
<reference evidence="2 3" key="1">
    <citation type="journal article" date="2021" name="BMC Biol.">
        <title>Horizontally acquired antibacterial genes associated with adaptive radiation of ladybird beetles.</title>
        <authorList>
            <person name="Li H.S."/>
            <person name="Tang X.F."/>
            <person name="Huang Y.H."/>
            <person name="Xu Z.Y."/>
            <person name="Chen M.L."/>
            <person name="Du X.Y."/>
            <person name="Qiu B.Y."/>
            <person name="Chen P.T."/>
            <person name="Zhang W."/>
            <person name="Slipinski A."/>
            <person name="Escalona H.E."/>
            <person name="Waterhouse R.M."/>
            <person name="Zwick A."/>
            <person name="Pang H."/>
        </authorList>
    </citation>
    <scope>NUCLEOTIDE SEQUENCE [LARGE SCALE GENOMIC DNA]</scope>
    <source>
        <strain evidence="2">SYSU2018</strain>
    </source>
</reference>
<evidence type="ECO:0000256" key="1">
    <source>
        <dbReference type="SAM" id="Phobius"/>
    </source>
</evidence>
<keyword evidence="1" id="KW-0812">Transmembrane</keyword>
<accession>A0ABD2NM35</accession>
<dbReference type="AlphaFoldDB" id="A0ABD2NM35"/>
<name>A0ABD2NM35_9CUCU</name>
<protein>
    <submittedName>
        <fullName evidence="2">Uncharacterized protein</fullName>
    </submittedName>
</protein>
<evidence type="ECO:0000313" key="2">
    <source>
        <dbReference type="EMBL" id="KAL3279787.1"/>
    </source>
</evidence>
<sequence length="250" mass="28685">MEEVPKCEISFNIARDHPSHLQIMVLEYPDDIHSFDEIMDDCMGKNNINFLTLKVKEKIIQVCDEFHLSKLKSPVFVHVSFEKTIHLFINVVEVFHSVKITATAGRALRRHEHCNNTFEIQCAIGKMTICINKALLCDNNINCGVFDENDEDYKICKASKFANLWIVVLAGLITVVLGFGIFVYLLKTSIAQITDNFFIFNEDEVNKLVIKSQLNTHDWQIPRRQIEGDPPCFCKTDSNINQISNDDETE</sequence>
<feature type="transmembrane region" description="Helical" evidence="1">
    <location>
        <begin position="164"/>
        <end position="186"/>
    </location>
</feature>
<comment type="caution">
    <text evidence="2">The sequence shown here is derived from an EMBL/GenBank/DDBJ whole genome shotgun (WGS) entry which is preliminary data.</text>
</comment>
<dbReference type="Proteomes" id="UP001516400">
    <property type="component" value="Unassembled WGS sequence"/>
</dbReference>
<gene>
    <name evidence="2" type="ORF">HHI36_017295</name>
</gene>
<keyword evidence="3" id="KW-1185">Reference proteome</keyword>